<accession>A0A840J2I7</accession>
<protein>
    <submittedName>
        <fullName evidence="1">Uncharacterized protein</fullName>
    </submittedName>
</protein>
<dbReference type="Proteomes" id="UP000581769">
    <property type="component" value="Unassembled WGS sequence"/>
</dbReference>
<name>A0A840J2I7_9PSEU</name>
<gene>
    <name evidence="1" type="ORF">BJY18_004969</name>
</gene>
<keyword evidence="2" id="KW-1185">Reference proteome</keyword>
<dbReference type="RefSeq" id="WP_246458965.1">
    <property type="nucleotide sequence ID" value="NZ_JACHMG010000001.1"/>
</dbReference>
<sequence length="222" mass="23414">MTVTEDPRVRGTVVACGTAGQRATAASGLPVACVPDRPGKAEIDPLLGEHDRLVVAGTDADLAAVVVRIMRRERLADVSVGYLPVESSRAAGRWALPADPADALAVAWEGADATVPLVRDDSGGVLLGYASLRAVKGQAYCDEQVAFDGEVSAVEVAPDDVGVTARVTRGRLLKRSATFRGRAFQVGCVPTSSLVVDGVADGREITRRTWYRHTADLRLAHD</sequence>
<dbReference type="AlphaFoldDB" id="A0A840J2I7"/>
<proteinExistence type="predicted"/>
<reference evidence="1 2" key="1">
    <citation type="submission" date="2020-08" db="EMBL/GenBank/DDBJ databases">
        <title>Sequencing the genomes of 1000 actinobacteria strains.</title>
        <authorList>
            <person name="Klenk H.-P."/>
        </authorList>
    </citation>
    <scope>NUCLEOTIDE SEQUENCE [LARGE SCALE GENOMIC DNA]</scope>
    <source>
        <strain evidence="1 2">DSM 45859</strain>
    </source>
</reference>
<evidence type="ECO:0000313" key="1">
    <source>
        <dbReference type="EMBL" id="MBB4687484.1"/>
    </source>
</evidence>
<evidence type="ECO:0000313" key="2">
    <source>
        <dbReference type="Proteomes" id="UP000581769"/>
    </source>
</evidence>
<dbReference type="EMBL" id="JACHMG010000001">
    <property type="protein sequence ID" value="MBB4687484.1"/>
    <property type="molecule type" value="Genomic_DNA"/>
</dbReference>
<organism evidence="1 2">
    <name type="scientific">Amycolatopsis jiangsuensis</name>
    <dbReference type="NCBI Taxonomy" id="1181879"/>
    <lineage>
        <taxon>Bacteria</taxon>
        <taxon>Bacillati</taxon>
        <taxon>Actinomycetota</taxon>
        <taxon>Actinomycetes</taxon>
        <taxon>Pseudonocardiales</taxon>
        <taxon>Pseudonocardiaceae</taxon>
        <taxon>Amycolatopsis</taxon>
    </lineage>
</organism>
<comment type="caution">
    <text evidence="1">The sequence shown here is derived from an EMBL/GenBank/DDBJ whole genome shotgun (WGS) entry which is preliminary data.</text>
</comment>